<dbReference type="InterPro" id="IPR012373">
    <property type="entry name" value="Ferrdict_sens_TM"/>
</dbReference>
<evidence type="ECO:0000313" key="3">
    <source>
        <dbReference type="EMBL" id="SDB79438.1"/>
    </source>
</evidence>
<keyword evidence="1" id="KW-1133">Transmembrane helix</keyword>
<dbReference type="AlphaFoldDB" id="A0A1G6GBS3"/>
<feature type="domain" description="FecR protein" evidence="2">
    <location>
        <begin position="86"/>
        <end position="168"/>
    </location>
</feature>
<keyword evidence="1" id="KW-0472">Membrane</keyword>
<evidence type="ECO:0000256" key="1">
    <source>
        <dbReference type="SAM" id="Phobius"/>
    </source>
</evidence>
<evidence type="ECO:0000259" key="2">
    <source>
        <dbReference type="Pfam" id="PF04773"/>
    </source>
</evidence>
<evidence type="ECO:0000313" key="4">
    <source>
        <dbReference type="Proteomes" id="UP000183670"/>
    </source>
</evidence>
<organism evidence="3 4">
    <name type="scientific">Bacteroides ovatus</name>
    <dbReference type="NCBI Taxonomy" id="28116"/>
    <lineage>
        <taxon>Bacteria</taxon>
        <taxon>Pseudomonadati</taxon>
        <taxon>Bacteroidota</taxon>
        <taxon>Bacteroidia</taxon>
        <taxon>Bacteroidales</taxon>
        <taxon>Bacteroidaceae</taxon>
        <taxon>Bacteroides</taxon>
    </lineage>
</organism>
<keyword evidence="1" id="KW-0812">Transmembrane</keyword>
<dbReference type="PANTHER" id="PTHR30273">
    <property type="entry name" value="PERIPLASMIC SIGNAL SENSOR AND SIGMA FACTOR ACTIVATOR FECR-RELATED"/>
    <property type="match status" value="1"/>
</dbReference>
<dbReference type="PIRSF" id="PIRSF018266">
    <property type="entry name" value="FecR"/>
    <property type="match status" value="1"/>
</dbReference>
<dbReference type="Proteomes" id="UP000183670">
    <property type="component" value="Unassembled WGS sequence"/>
</dbReference>
<dbReference type="InterPro" id="IPR006860">
    <property type="entry name" value="FecR"/>
</dbReference>
<gene>
    <name evidence="3" type="ORF">SAMN05192581_10793</name>
</gene>
<dbReference type="Pfam" id="PF04773">
    <property type="entry name" value="FecR"/>
    <property type="match status" value="1"/>
</dbReference>
<proteinExistence type="predicted"/>
<dbReference type="Gene3D" id="2.60.120.1440">
    <property type="match status" value="1"/>
</dbReference>
<sequence>MMETDRNKIKTEKAWKRLYSRLDNDQLIPKVQSKQESLLWLKYGAVAALVVFVFGSVWLFRGKTDSRQLPHLITQENQETPTLVKTLEDGSVVFLTKETSIHYPEHFIASKREVRLEGDAFFDVAKNANQPFLIDTKQVKIEVLGTSFSVRSLENSPFRLSVHRGIVRVTLKQGNQVCEVRAGETVELNEQKIRFTTQKTTESLNRYLSHVCFKDEALSDVVRVMNMSSDSLQLGIASPALANRKLTVEFSDEPMQSVATLIAYALNLKSIREGNLLLLTD</sequence>
<reference evidence="3 4" key="1">
    <citation type="submission" date="2016-10" db="EMBL/GenBank/DDBJ databases">
        <authorList>
            <person name="de Groot N.N."/>
        </authorList>
    </citation>
    <scope>NUCLEOTIDE SEQUENCE [LARGE SCALE GENOMIC DNA]</scope>
    <source>
        <strain evidence="3 4">NLAE-zl-C500</strain>
    </source>
</reference>
<protein>
    <submittedName>
        <fullName evidence="3">FecR family protein</fullName>
    </submittedName>
</protein>
<dbReference type="EMBL" id="FMYE01000079">
    <property type="protein sequence ID" value="SDB79438.1"/>
    <property type="molecule type" value="Genomic_DNA"/>
</dbReference>
<dbReference type="RefSeq" id="WP_074560233.1">
    <property type="nucleotide sequence ID" value="NZ_FMYE01000079.1"/>
</dbReference>
<accession>A0A1G6GBS3</accession>
<feature type="transmembrane region" description="Helical" evidence="1">
    <location>
        <begin position="40"/>
        <end position="60"/>
    </location>
</feature>
<name>A0A1G6GBS3_BACOV</name>
<dbReference type="GO" id="GO:0016989">
    <property type="term" value="F:sigma factor antagonist activity"/>
    <property type="evidence" value="ECO:0007669"/>
    <property type="project" value="TreeGrafter"/>
</dbReference>
<dbReference type="PANTHER" id="PTHR30273:SF2">
    <property type="entry name" value="PROTEIN FECR"/>
    <property type="match status" value="1"/>
</dbReference>